<dbReference type="SUPFAM" id="SSF141371">
    <property type="entry name" value="PilZ domain-like"/>
    <property type="match status" value="1"/>
</dbReference>
<name>A0A0J7XZR1_9SPHN</name>
<gene>
    <name evidence="2" type="ORF">V473_01770</name>
</gene>
<dbReference type="GO" id="GO:0035438">
    <property type="term" value="F:cyclic-di-GMP binding"/>
    <property type="evidence" value="ECO:0007669"/>
    <property type="project" value="InterPro"/>
</dbReference>
<proteinExistence type="predicted"/>
<organism evidence="2 3">
    <name type="scientific">Sphingobium cupriresistens LL01</name>
    <dbReference type="NCBI Taxonomy" id="1420583"/>
    <lineage>
        <taxon>Bacteria</taxon>
        <taxon>Pseudomonadati</taxon>
        <taxon>Pseudomonadota</taxon>
        <taxon>Alphaproteobacteria</taxon>
        <taxon>Sphingomonadales</taxon>
        <taxon>Sphingomonadaceae</taxon>
        <taxon>Sphingobium</taxon>
    </lineage>
</organism>
<protein>
    <submittedName>
        <fullName evidence="2">Pilus assembly protein PilZ</fullName>
    </submittedName>
</protein>
<keyword evidence="3" id="KW-1185">Reference proteome</keyword>
<sequence>MTDQGSFTAWEMRPRGAARHKLFEPLAMRHAGVPLRAHMLDLSVSGALLHAERPPGIGDSVIIELQEFSAAAHVVWVRAKRFGVRFDVPLTETAVRAMLDDGGAGCA</sequence>
<dbReference type="Proteomes" id="UP000052232">
    <property type="component" value="Unassembled WGS sequence"/>
</dbReference>
<accession>A0A0J7XZR1</accession>
<dbReference type="AlphaFoldDB" id="A0A0J7XZR1"/>
<dbReference type="Gene3D" id="2.40.10.220">
    <property type="entry name" value="predicted glycosyltransferase like domains"/>
    <property type="match status" value="1"/>
</dbReference>
<dbReference type="STRING" id="1420583.V473_01770"/>
<dbReference type="PATRIC" id="fig|1420583.3.peg.351"/>
<evidence type="ECO:0000313" key="2">
    <source>
        <dbReference type="EMBL" id="KMS57009.1"/>
    </source>
</evidence>
<comment type="caution">
    <text evidence="2">The sequence shown here is derived from an EMBL/GenBank/DDBJ whole genome shotgun (WGS) entry which is preliminary data.</text>
</comment>
<dbReference type="Pfam" id="PF07238">
    <property type="entry name" value="PilZ"/>
    <property type="match status" value="1"/>
</dbReference>
<feature type="domain" description="PilZ" evidence="1">
    <location>
        <begin position="17"/>
        <end position="96"/>
    </location>
</feature>
<dbReference type="InterPro" id="IPR009875">
    <property type="entry name" value="PilZ_domain"/>
</dbReference>
<dbReference type="RefSeq" id="WP_066604856.1">
    <property type="nucleotide sequence ID" value="NZ_KQ130434.1"/>
</dbReference>
<dbReference type="EMBL" id="JACT01000001">
    <property type="protein sequence ID" value="KMS57009.1"/>
    <property type="molecule type" value="Genomic_DNA"/>
</dbReference>
<evidence type="ECO:0000259" key="1">
    <source>
        <dbReference type="Pfam" id="PF07238"/>
    </source>
</evidence>
<evidence type="ECO:0000313" key="3">
    <source>
        <dbReference type="Proteomes" id="UP000052232"/>
    </source>
</evidence>
<reference evidence="2 3" key="1">
    <citation type="journal article" date="2015" name="G3 (Bethesda)">
        <title>Insights into Ongoing Evolution of the Hexachlorocyclohexane Catabolic Pathway from Comparative Genomics of Ten Sphingomonadaceae Strains.</title>
        <authorList>
            <person name="Pearce S.L."/>
            <person name="Oakeshott J.G."/>
            <person name="Pandey G."/>
        </authorList>
    </citation>
    <scope>NUCLEOTIDE SEQUENCE [LARGE SCALE GENOMIC DNA]</scope>
    <source>
        <strain evidence="2 3">LL01</strain>
    </source>
</reference>